<protein>
    <recommendedName>
        <fullName evidence="2">NfeD integral membrane domain-containing protein</fullName>
    </recommendedName>
</protein>
<accession>A0A382YHU3</accession>
<dbReference type="InterPro" id="IPR029045">
    <property type="entry name" value="ClpP/crotonase-like_dom_sf"/>
</dbReference>
<organism evidence="3">
    <name type="scientific">marine metagenome</name>
    <dbReference type="NCBI Taxonomy" id="408172"/>
    <lineage>
        <taxon>unclassified sequences</taxon>
        <taxon>metagenomes</taxon>
        <taxon>ecological metagenomes</taxon>
    </lineage>
</organism>
<dbReference type="EMBL" id="UINC01175833">
    <property type="protein sequence ID" value="SVD82660.1"/>
    <property type="molecule type" value="Genomic_DNA"/>
</dbReference>
<dbReference type="InterPro" id="IPR052165">
    <property type="entry name" value="Membrane_assoc_protease"/>
</dbReference>
<proteinExistence type="predicted"/>
<keyword evidence="1" id="KW-0472">Membrane</keyword>
<dbReference type="InterPro" id="IPR056739">
    <property type="entry name" value="NfeD_membrane"/>
</dbReference>
<dbReference type="AlphaFoldDB" id="A0A382YHU3"/>
<gene>
    <name evidence="3" type="ORF">METZ01_LOCUS435514</name>
</gene>
<dbReference type="Pfam" id="PF24961">
    <property type="entry name" value="NfeD_membrane"/>
    <property type="match status" value="1"/>
</dbReference>
<evidence type="ECO:0000256" key="1">
    <source>
        <dbReference type="SAM" id="Phobius"/>
    </source>
</evidence>
<keyword evidence="1" id="KW-1133">Transmembrane helix</keyword>
<feature type="transmembrane region" description="Helical" evidence="1">
    <location>
        <begin position="123"/>
        <end position="143"/>
    </location>
</feature>
<dbReference type="PANTHER" id="PTHR33507:SF4">
    <property type="entry name" value="NODULATION COMPETITIVENESS PROTEIN NFED"/>
    <property type="match status" value="1"/>
</dbReference>
<evidence type="ECO:0000259" key="2">
    <source>
        <dbReference type="Pfam" id="PF24961"/>
    </source>
</evidence>
<dbReference type="Gene3D" id="3.90.226.10">
    <property type="entry name" value="2-enoyl-CoA Hydratase, Chain A, domain 1"/>
    <property type="match status" value="1"/>
</dbReference>
<feature type="domain" description="NfeD integral membrane" evidence="2">
    <location>
        <begin position="128"/>
        <end position="242"/>
    </location>
</feature>
<feature type="transmembrane region" description="Helical" evidence="1">
    <location>
        <begin position="228"/>
        <end position="248"/>
    </location>
</feature>
<dbReference type="PANTHER" id="PTHR33507">
    <property type="entry name" value="INNER MEMBRANE PROTEIN YBBJ"/>
    <property type="match status" value="1"/>
</dbReference>
<dbReference type="SUPFAM" id="SSF52096">
    <property type="entry name" value="ClpP/crotonase"/>
    <property type="match status" value="1"/>
</dbReference>
<keyword evidence="1" id="KW-0812">Transmembrane</keyword>
<reference evidence="3" key="1">
    <citation type="submission" date="2018-05" db="EMBL/GenBank/DDBJ databases">
        <authorList>
            <person name="Lanie J.A."/>
            <person name="Ng W.-L."/>
            <person name="Kazmierczak K.M."/>
            <person name="Andrzejewski T.M."/>
            <person name="Davidsen T.M."/>
            <person name="Wayne K.J."/>
            <person name="Tettelin H."/>
            <person name="Glass J.I."/>
            <person name="Rusch D."/>
            <person name="Podicherti R."/>
            <person name="Tsui H.-C.T."/>
            <person name="Winkler M.E."/>
        </authorList>
    </citation>
    <scope>NUCLEOTIDE SEQUENCE</scope>
</reference>
<feature type="transmembrane region" description="Helical" evidence="1">
    <location>
        <begin position="173"/>
        <end position="190"/>
    </location>
</feature>
<feature type="non-terminal residue" evidence="3">
    <location>
        <position position="257"/>
    </location>
</feature>
<evidence type="ECO:0000313" key="3">
    <source>
        <dbReference type="EMBL" id="SVD82660.1"/>
    </source>
</evidence>
<name>A0A382YHU3_9ZZZZ</name>
<sequence length="257" mass="27464">MAPGTNIGAAHPVNLMGGGGGEQAKTMEKKVVNDAAAYIRSLAELRNRNAHWAELAVVKSVSISAEEAMRLNVIDLIAGDVKALVLAVDGREVQVASVSVTLKTENLQIVYHEMNPRQKFLDIISNPNVAYILMMLGMVGLYFELSNPGLVLPGVIGAISLILALYAMQTLPINYAGLLLILFGVILFIAEINIMSYGLLSVSGVISIFLGSTMLIDSDDPALQISRAILYPTLGLTVVLSLGIVAFATRTRSLKKL</sequence>
<feature type="transmembrane region" description="Helical" evidence="1">
    <location>
        <begin position="197"/>
        <end position="216"/>
    </location>
</feature>